<evidence type="ECO:0000313" key="2">
    <source>
        <dbReference type="Proteomes" id="UP000594638"/>
    </source>
</evidence>
<dbReference type="EMBL" id="CACTIH010005961">
    <property type="protein sequence ID" value="CAA3003411.1"/>
    <property type="molecule type" value="Genomic_DNA"/>
</dbReference>
<gene>
    <name evidence="1" type="ORF">OLEA9_A060658</name>
</gene>
<proteinExistence type="predicted"/>
<dbReference type="Gramene" id="OE9A060658T1">
    <property type="protein sequence ID" value="OE9A060658C1"/>
    <property type="gene ID" value="OE9A060658"/>
</dbReference>
<dbReference type="Proteomes" id="UP000594638">
    <property type="component" value="Unassembled WGS sequence"/>
</dbReference>
<sequence>MVTILNHSIAKILAIHMATRSGSSNIPDVSVLTATIETRVQQLTLEMMVTTLGKPSDITESTIINAHDVQATRDVTSSSNQFLLCLIPKDCFFQWSSLPRATLKPTIFKIGIFKITFRSRELPRTTRRRERTSLNLKANHLQNWNLQNHFQLELLRKTLRRERTSLNVMNINAELCW</sequence>
<organism evidence="1 2">
    <name type="scientific">Olea europaea subsp. europaea</name>
    <dbReference type="NCBI Taxonomy" id="158383"/>
    <lineage>
        <taxon>Eukaryota</taxon>
        <taxon>Viridiplantae</taxon>
        <taxon>Streptophyta</taxon>
        <taxon>Embryophyta</taxon>
        <taxon>Tracheophyta</taxon>
        <taxon>Spermatophyta</taxon>
        <taxon>Magnoliopsida</taxon>
        <taxon>eudicotyledons</taxon>
        <taxon>Gunneridae</taxon>
        <taxon>Pentapetalae</taxon>
        <taxon>asterids</taxon>
        <taxon>lamiids</taxon>
        <taxon>Lamiales</taxon>
        <taxon>Oleaceae</taxon>
        <taxon>Oleeae</taxon>
        <taxon>Olea</taxon>
    </lineage>
</organism>
<reference evidence="1 2" key="1">
    <citation type="submission" date="2019-12" db="EMBL/GenBank/DDBJ databases">
        <authorList>
            <person name="Alioto T."/>
            <person name="Alioto T."/>
            <person name="Gomez Garrido J."/>
        </authorList>
    </citation>
    <scope>NUCLEOTIDE SEQUENCE [LARGE SCALE GENOMIC DNA]</scope>
</reference>
<keyword evidence="2" id="KW-1185">Reference proteome</keyword>
<dbReference type="AlphaFoldDB" id="A0A8S0TE16"/>
<evidence type="ECO:0000313" key="1">
    <source>
        <dbReference type="EMBL" id="CAA3003411.1"/>
    </source>
</evidence>
<name>A0A8S0TE16_OLEEU</name>
<comment type="caution">
    <text evidence="1">The sequence shown here is derived from an EMBL/GenBank/DDBJ whole genome shotgun (WGS) entry which is preliminary data.</text>
</comment>
<accession>A0A8S0TE16</accession>
<protein>
    <submittedName>
        <fullName evidence="1">Uncharacterized protein</fullName>
    </submittedName>
</protein>